<sequence>MGNLWVSGLSSTTRATDLKTLFSKYGKVSLVMLSPYPAEPRGSLLWFCHHVYIR</sequence>
<evidence type="ECO:0000313" key="5">
    <source>
        <dbReference type="Proteomes" id="UP000007635"/>
    </source>
</evidence>
<dbReference type="Pfam" id="PF00076">
    <property type="entry name" value="RRM_1"/>
    <property type="match status" value="1"/>
</dbReference>
<reference evidence="4 5" key="1">
    <citation type="journal article" date="2021" name="G3 (Bethesda)">
        <title>Improved contiguity of the threespine stickleback genome using long-read sequencing.</title>
        <authorList>
            <person name="Nath S."/>
            <person name="Shaw D.E."/>
            <person name="White M.A."/>
        </authorList>
    </citation>
    <scope>NUCLEOTIDE SEQUENCE [LARGE SCALE GENOMIC DNA]</scope>
    <source>
        <strain evidence="4 5">Lake Benthic</strain>
    </source>
</reference>
<proteinExistence type="predicted"/>
<protein>
    <submittedName>
        <fullName evidence="4">Scaffold attachment factor B</fullName>
    </submittedName>
</protein>
<reference evidence="4" key="3">
    <citation type="submission" date="2025-09" db="UniProtKB">
        <authorList>
            <consortium name="Ensembl"/>
        </authorList>
    </citation>
    <scope>IDENTIFICATION</scope>
</reference>
<dbReference type="PANTHER" id="PTHR15683:SF8">
    <property type="entry name" value="SCAFFOLD ATTACHMENT FACTOR B, ISOFORM B"/>
    <property type="match status" value="1"/>
</dbReference>
<dbReference type="Ensembl" id="ENSGACT00000042440.1">
    <property type="protein sequence ID" value="ENSGACP00000048773.1"/>
    <property type="gene ID" value="ENSGACG00000011385.2"/>
</dbReference>
<dbReference type="GO" id="GO:0050684">
    <property type="term" value="P:regulation of mRNA processing"/>
    <property type="evidence" value="ECO:0007669"/>
    <property type="project" value="TreeGrafter"/>
</dbReference>
<dbReference type="InterPro" id="IPR035979">
    <property type="entry name" value="RBD_domain_sf"/>
</dbReference>
<dbReference type="InterPro" id="IPR000504">
    <property type="entry name" value="RRM_dom"/>
</dbReference>
<dbReference type="Proteomes" id="UP000007635">
    <property type="component" value="Chromosome VIII"/>
</dbReference>
<organism evidence="4 5">
    <name type="scientific">Gasterosteus aculeatus aculeatus</name>
    <name type="common">three-spined stickleback</name>
    <dbReference type="NCBI Taxonomy" id="481459"/>
    <lineage>
        <taxon>Eukaryota</taxon>
        <taxon>Metazoa</taxon>
        <taxon>Chordata</taxon>
        <taxon>Craniata</taxon>
        <taxon>Vertebrata</taxon>
        <taxon>Euteleostomi</taxon>
        <taxon>Actinopterygii</taxon>
        <taxon>Neopterygii</taxon>
        <taxon>Teleostei</taxon>
        <taxon>Neoteleostei</taxon>
        <taxon>Acanthomorphata</taxon>
        <taxon>Eupercaria</taxon>
        <taxon>Perciformes</taxon>
        <taxon>Cottioidei</taxon>
        <taxon>Gasterosteales</taxon>
        <taxon>Gasterosteidae</taxon>
        <taxon>Gasterosteus</taxon>
    </lineage>
</organism>
<name>A0AAQ4QEP4_GASAC</name>
<keyword evidence="2" id="KW-0539">Nucleus</keyword>
<dbReference type="GO" id="GO:0003723">
    <property type="term" value="F:RNA binding"/>
    <property type="evidence" value="ECO:0007669"/>
    <property type="project" value="InterPro"/>
</dbReference>
<accession>A0AAQ4QEP4</accession>
<evidence type="ECO:0000313" key="4">
    <source>
        <dbReference type="Ensembl" id="ENSGACP00000048773.1"/>
    </source>
</evidence>
<feature type="domain" description="RRM" evidence="3">
    <location>
        <begin position="4"/>
        <end position="34"/>
    </location>
</feature>
<dbReference type="InterPro" id="IPR012677">
    <property type="entry name" value="Nucleotide-bd_a/b_plait_sf"/>
</dbReference>
<dbReference type="Gene3D" id="3.30.70.330">
    <property type="match status" value="1"/>
</dbReference>
<dbReference type="GO" id="GO:0005634">
    <property type="term" value="C:nucleus"/>
    <property type="evidence" value="ECO:0007669"/>
    <property type="project" value="UniProtKB-SubCell"/>
</dbReference>
<comment type="subcellular location">
    <subcellularLocation>
        <location evidence="1">Nucleus</location>
    </subcellularLocation>
</comment>
<dbReference type="GeneTree" id="ENSGT00940000155916"/>
<dbReference type="InterPro" id="IPR051738">
    <property type="entry name" value="SAF_Modulators"/>
</dbReference>
<reference evidence="4" key="2">
    <citation type="submission" date="2025-08" db="UniProtKB">
        <authorList>
            <consortium name="Ensembl"/>
        </authorList>
    </citation>
    <scope>IDENTIFICATION</scope>
</reference>
<dbReference type="PANTHER" id="PTHR15683">
    <property type="entry name" value="SCAFFOLD ATTACHMENT FACTOR B-RELATED"/>
    <property type="match status" value="1"/>
</dbReference>
<dbReference type="SUPFAM" id="SSF54928">
    <property type="entry name" value="RNA-binding domain, RBD"/>
    <property type="match status" value="1"/>
</dbReference>
<evidence type="ECO:0000256" key="2">
    <source>
        <dbReference type="ARBA" id="ARBA00023242"/>
    </source>
</evidence>
<dbReference type="AlphaFoldDB" id="A0AAQ4QEP4"/>
<dbReference type="GO" id="GO:0006357">
    <property type="term" value="P:regulation of transcription by RNA polymerase II"/>
    <property type="evidence" value="ECO:0007669"/>
    <property type="project" value="TreeGrafter"/>
</dbReference>
<keyword evidence="5" id="KW-1185">Reference proteome</keyword>
<evidence type="ECO:0000256" key="1">
    <source>
        <dbReference type="ARBA" id="ARBA00004123"/>
    </source>
</evidence>
<dbReference type="GO" id="GO:0043565">
    <property type="term" value="F:sequence-specific DNA binding"/>
    <property type="evidence" value="ECO:0007669"/>
    <property type="project" value="TreeGrafter"/>
</dbReference>
<evidence type="ECO:0000259" key="3">
    <source>
        <dbReference type="Pfam" id="PF00076"/>
    </source>
</evidence>